<evidence type="ECO:0000313" key="2">
    <source>
        <dbReference type="EMBL" id="GID14308.1"/>
    </source>
</evidence>
<dbReference type="InterPro" id="IPR036457">
    <property type="entry name" value="PPM-type-like_dom_sf"/>
</dbReference>
<feature type="region of interest" description="Disordered" evidence="1">
    <location>
        <begin position="150"/>
        <end position="169"/>
    </location>
</feature>
<evidence type="ECO:0008006" key="4">
    <source>
        <dbReference type="Google" id="ProtNLM"/>
    </source>
</evidence>
<dbReference type="AlphaFoldDB" id="A0A8J3JE71"/>
<keyword evidence="3" id="KW-1185">Reference proteome</keyword>
<protein>
    <recommendedName>
        <fullName evidence="4">Protein phosphatase 2C</fullName>
    </recommendedName>
</protein>
<proteinExistence type="predicted"/>
<evidence type="ECO:0000256" key="1">
    <source>
        <dbReference type="SAM" id="MobiDB-lite"/>
    </source>
</evidence>
<accession>A0A8J3JE71</accession>
<gene>
    <name evidence="2" type="ORF">Aru02nite_51970</name>
</gene>
<evidence type="ECO:0000313" key="3">
    <source>
        <dbReference type="Proteomes" id="UP000612808"/>
    </source>
</evidence>
<name>A0A8J3JE71_9ACTN</name>
<feature type="compositionally biased region" description="Basic and acidic residues" evidence="1">
    <location>
        <begin position="150"/>
        <end position="164"/>
    </location>
</feature>
<organism evidence="2 3">
    <name type="scientific">Actinocatenispora rupis</name>
    <dbReference type="NCBI Taxonomy" id="519421"/>
    <lineage>
        <taxon>Bacteria</taxon>
        <taxon>Bacillati</taxon>
        <taxon>Actinomycetota</taxon>
        <taxon>Actinomycetes</taxon>
        <taxon>Micromonosporales</taxon>
        <taxon>Micromonosporaceae</taxon>
        <taxon>Actinocatenispora</taxon>
    </lineage>
</organism>
<dbReference type="Proteomes" id="UP000612808">
    <property type="component" value="Unassembled WGS sequence"/>
</dbReference>
<dbReference type="RefSeq" id="WP_203662137.1">
    <property type="nucleotide sequence ID" value="NZ_BAAAZM010000001.1"/>
</dbReference>
<reference evidence="2" key="1">
    <citation type="submission" date="2021-01" db="EMBL/GenBank/DDBJ databases">
        <title>Whole genome shotgun sequence of Actinocatenispora rupis NBRC 107355.</title>
        <authorList>
            <person name="Komaki H."/>
            <person name="Tamura T."/>
        </authorList>
    </citation>
    <scope>NUCLEOTIDE SEQUENCE</scope>
    <source>
        <strain evidence="2">NBRC 107355</strain>
    </source>
</reference>
<dbReference type="EMBL" id="BOMB01000030">
    <property type="protein sequence ID" value="GID14308.1"/>
    <property type="molecule type" value="Genomic_DNA"/>
</dbReference>
<comment type="caution">
    <text evidence="2">The sequence shown here is derived from an EMBL/GenBank/DDBJ whole genome shotgun (WGS) entry which is preliminary data.</text>
</comment>
<sequence>MLIQGASESRPGHENEDLLATADGLVVVLDGCGTPDSLAGTVRRGCRHGVPWYVRSLGAELVRLAAAPGIPLADALAEAIGTVTDAHRDTCDLTNADTPACTVAMLRDRGRYVDHLVLSDSTVALAYRAGDVEVISDDRLARVMPRFERHPLGSPERADRDRRSSAARTARLNRPDGFWVASTDPAAAAQALTGTVPAGELRGALVATDGGVRLVEFGELTWPTLLDIVAGAGPADLIARTRAAEAADPTAERFPRGKQYDDATVAWCTGLSGS</sequence>
<dbReference type="Gene3D" id="3.60.40.10">
    <property type="entry name" value="PPM-type phosphatase domain"/>
    <property type="match status" value="1"/>
</dbReference>